<evidence type="ECO:0000256" key="3">
    <source>
        <dbReference type="ARBA" id="ARBA00004496"/>
    </source>
</evidence>
<dbReference type="RefSeq" id="WP_016960635.1">
    <property type="nucleotide sequence ID" value="NZ_AJWN02000026.1"/>
</dbReference>
<dbReference type="InterPro" id="IPR036318">
    <property type="entry name" value="FAD-bd_PCMH-like_sf"/>
</dbReference>
<dbReference type="PANTHER" id="PTHR21071:SF4">
    <property type="entry name" value="UDP-N-ACETYLENOLPYRUVOYLGLUCOSAMINE REDUCTASE"/>
    <property type="match status" value="1"/>
</dbReference>
<dbReference type="InterPro" id="IPR011601">
    <property type="entry name" value="MurB_C"/>
</dbReference>
<evidence type="ECO:0000256" key="15">
    <source>
        <dbReference type="ARBA" id="ARBA00023002"/>
    </source>
</evidence>
<keyword evidence="13 20" id="KW-0133">Cell shape</keyword>
<dbReference type="Pfam" id="PF01565">
    <property type="entry name" value="FAD_binding_4"/>
    <property type="match status" value="1"/>
</dbReference>
<dbReference type="EMBL" id="AJWN02000026">
    <property type="protein sequence ID" value="OEE63257.1"/>
    <property type="molecule type" value="Genomic_DNA"/>
</dbReference>
<evidence type="ECO:0000256" key="5">
    <source>
        <dbReference type="ARBA" id="ARBA00010485"/>
    </source>
</evidence>
<dbReference type="InterPro" id="IPR003170">
    <property type="entry name" value="MurB"/>
</dbReference>
<evidence type="ECO:0000256" key="20">
    <source>
        <dbReference type="HAMAP-Rule" id="MF_00037"/>
    </source>
</evidence>
<dbReference type="NCBIfam" id="NF000755">
    <property type="entry name" value="PRK00046.1"/>
    <property type="match status" value="1"/>
</dbReference>
<evidence type="ECO:0000256" key="1">
    <source>
        <dbReference type="ARBA" id="ARBA00001974"/>
    </source>
</evidence>
<dbReference type="GO" id="GO:0005829">
    <property type="term" value="C:cytosol"/>
    <property type="evidence" value="ECO:0007669"/>
    <property type="project" value="TreeGrafter"/>
</dbReference>
<evidence type="ECO:0000256" key="7">
    <source>
        <dbReference type="ARBA" id="ARBA00015188"/>
    </source>
</evidence>
<comment type="similarity">
    <text evidence="5 20">Belongs to the MurB family.</text>
</comment>
<evidence type="ECO:0000256" key="8">
    <source>
        <dbReference type="ARBA" id="ARBA00022490"/>
    </source>
</evidence>
<reference evidence="22 23" key="1">
    <citation type="journal article" date="2012" name="Science">
        <title>Ecological populations of bacteria act as socially cohesive units of antibiotic production and resistance.</title>
        <authorList>
            <person name="Cordero O.X."/>
            <person name="Wildschutte H."/>
            <person name="Kirkup B."/>
            <person name="Proehl S."/>
            <person name="Ngo L."/>
            <person name="Hussain F."/>
            <person name="Le Roux F."/>
            <person name="Mincer T."/>
            <person name="Polz M.F."/>
        </authorList>
    </citation>
    <scope>NUCLEOTIDE SEQUENCE [LARGE SCALE GENOMIC DNA]</scope>
    <source>
        <strain evidence="22 23">FF-454</strain>
    </source>
</reference>
<evidence type="ECO:0000256" key="18">
    <source>
        <dbReference type="ARBA" id="ARBA00031026"/>
    </source>
</evidence>
<evidence type="ECO:0000256" key="2">
    <source>
        <dbReference type="ARBA" id="ARBA00003921"/>
    </source>
</evidence>
<dbReference type="Pfam" id="PF02873">
    <property type="entry name" value="MurB_C"/>
    <property type="match status" value="1"/>
</dbReference>
<keyword evidence="11 20" id="KW-0274">FAD</keyword>
<keyword evidence="15 20" id="KW-0560">Oxidoreductase</keyword>
<dbReference type="Gene3D" id="3.30.43.10">
    <property type="entry name" value="Uridine Diphospho-n-acetylenolpyruvylglucosamine Reductase, domain 2"/>
    <property type="match status" value="1"/>
</dbReference>
<evidence type="ECO:0000256" key="19">
    <source>
        <dbReference type="ARBA" id="ARBA00048914"/>
    </source>
</evidence>
<dbReference type="InterPro" id="IPR016167">
    <property type="entry name" value="FAD-bd_PCMH_sub1"/>
</dbReference>
<comment type="subcellular location">
    <subcellularLocation>
        <location evidence="3 20">Cytoplasm</location>
    </subcellularLocation>
</comment>
<dbReference type="PANTHER" id="PTHR21071">
    <property type="entry name" value="UDP-N-ACETYLENOLPYRUVOYLGLUCOSAMINE REDUCTASE"/>
    <property type="match status" value="1"/>
</dbReference>
<dbReference type="GO" id="GO:0071949">
    <property type="term" value="F:FAD binding"/>
    <property type="evidence" value="ECO:0007669"/>
    <property type="project" value="InterPro"/>
</dbReference>
<feature type="domain" description="FAD-binding PCMH-type" evidence="21">
    <location>
        <begin position="17"/>
        <end position="185"/>
    </location>
</feature>
<dbReference type="PROSITE" id="PS51387">
    <property type="entry name" value="FAD_PCMH"/>
    <property type="match status" value="1"/>
</dbReference>
<evidence type="ECO:0000256" key="17">
    <source>
        <dbReference type="ARBA" id="ARBA00023316"/>
    </source>
</evidence>
<dbReference type="GO" id="GO:0008360">
    <property type="term" value="P:regulation of cell shape"/>
    <property type="evidence" value="ECO:0007669"/>
    <property type="project" value="UniProtKB-KW"/>
</dbReference>
<comment type="pathway">
    <text evidence="4 20">Cell wall biogenesis; peptidoglycan biosynthesis.</text>
</comment>
<keyword evidence="8 20" id="KW-0963">Cytoplasm</keyword>
<dbReference type="InterPro" id="IPR016169">
    <property type="entry name" value="FAD-bd_PCMH_sub2"/>
</dbReference>
<dbReference type="SUPFAM" id="SSF56176">
    <property type="entry name" value="FAD-binding/transporter-associated domain-like"/>
    <property type="match status" value="1"/>
</dbReference>
<evidence type="ECO:0000256" key="16">
    <source>
        <dbReference type="ARBA" id="ARBA00023306"/>
    </source>
</evidence>
<keyword evidence="9 20" id="KW-0132">Cell division</keyword>
<feature type="active site" evidence="20">
    <location>
        <position position="328"/>
    </location>
</feature>
<sequence>MKILTNTSLKPYHTFGLELNANEIIKAQKSDDFLQIWKQRPDEPKLVVGEGSNLLFCEDFAGVIVLNCLKGIEVQETTNEWLLHVAGGENWHELVTNTVDRGMPGLENLALIPGLVGSAPIQNIGAYGVEFKSNCDYVDVLMLDSGEITRLTAQECEFGYRDSVFKHGLKDKAIVTAVGFKLPKCWKPVVGYGALSELGERDDLTAKDVYNKVCEMRCAKLPDPKEIGNAGSFFKNPVVAKSLADRLLLTHPTMPHFGVSDAEVKLAAGWLIDQCGLKGSCVGGAAVHSQQALVLTNTGKATAKDVLKLAKNVVETVYDRFGVTLEHEVRFMGRTAETNLEAICLP</sequence>
<evidence type="ECO:0000256" key="11">
    <source>
        <dbReference type="ARBA" id="ARBA00022827"/>
    </source>
</evidence>
<accession>A0A1E5CCU4</accession>
<dbReference type="AlphaFoldDB" id="A0A1E5CCU4"/>
<evidence type="ECO:0000256" key="6">
    <source>
        <dbReference type="ARBA" id="ARBA00012518"/>
    </source>
</evidence>
<comment type="cofactor">
    <cofactor evidence="1 20">
        <name>FAD</name>
        <dbReference type="ChEBI" id="CHEBI:57692"/>
    </cofactor>
</comment>
<feature type="active site" evidence="20">
    <location>
        <position position="161"/>
    </location>
</feature>
<feature type="active site" description="Proton donor" evidence="20">
    <location>
        <position position="232"/>
    </location>
</feature>
<evidence type="ECO:0000313" key="23">
    <source>
        <dbReference type="Proteomes" id="UP000095039"/>
    </source>
</evidence>
<keyword evidence="23" id="KW-1185">Reference proteome</keyword>
<evidence type="ECO:0000256" key="12">
    <source>
        <dbReference type="ARBA" id="ARBA00022857"/>
    </source>
</evidence>
<dbReference type="GO" id="GO:0009252">
    <property type="term" value="P:peptidoglycan biosynthetic process"/>
    <property type="evidence" value="ECO:0007669"/>
    <property type="project" value="UniProtKB-UniRule"/>
</dbReference>
<protein>
    <recommendedName>
        <fullName evidence="7 20">UDP-N-acetylenolpyruvoylglucosamine reductase</fullName>
        <ecNumber evidence="6 20">1.3.1.98</ecNumber>
    </recommendedName>
    <alternativeName>
        <fullName evidence="18 20">UDP-N-acetylmuramate dehydrogenase</fullName>
    </alternativeName>
</protein>
<dbReference type="Gene3D" id="3.90.78.10">
    <property type="entry name" value="UDP-N-acetylenolpyruvoylglucosamine reductase, C-terminal domain"/>
    <property type="match status" value="1"/>
</dbReference>
<evidence type="ECO:0000256" key="10">
    <source>
        <dbReference type="ARBA" id="ARBA00022630"/>
    </source>
</evidence>
<keyword evidence="16 20" id="KW-0131">Cell cycle</keyword>
<dbReference type="EC" id="1.3.1.98" evidence="6 20"/>
<name>A0A1E5CCU4_9GAMM</name>
<keyword evidence="12 20" id="KW-0521">NADP</keyword>
<proteinExistence type="inferred from homology"/>
<dbReference type="Proteomes" id="UP000095039">
    <property type="component" value="Unassembled WGS sequence"/>
</dbReference>
<dbReference type="SUPFAM" id="SSF56194">
    <property type="entry name" value="Uridine diphospho-N-Acetylenolpyruvylglucosamine reductase, MurB, C-terminal domain"/>
    <property type="match status" value="1"/>
</dbReference>
<keyword evidence="14 20" id="KW-0573">Peptidoglycan synthesis</keyword>
<dbReference type="InterPro" id="IPR016166">
    <property type="entry name" value="FAD-bd_PCMH"/>
</dbReference>
<dbReference type="GO" id="GO:0008762">
    <property type="term" value="F:UDP-N-acetylmuramate dehydrogenase activity"/>
    <property type="evidence" value="ECO:0007669"/>
    <property type="project" value="UniProtKB-UniRule"/>
</dbReference>
<dbReference type="HAMAP" id="MF_00037">
    <property type="entry name" value="MurB"/>
    <property type="match status" value="1"/>
</dbReference>
<dbReference type="GO" id="GO:0051301">
    <property type="term" value="P:cell division"/>
    <property type="evidence" value="ECO:0007669"/>
    <property type="project" value="UniProtKB-KW"/>
</dbReference>
<evidence type="ECO:0000259" key="21">
    <source>
        <dbReference type="PROSITE" id="PS51387"/>
    </source>
</evidence>
<evidence type="ECO:0000313" key="22">
    <source>
        <dbReference type="EMBL" id="OEE63257.1"/>
    </source>
</evidence>
<organism evidence="22 23">
    <name type="scientific">Enterovibrio norvegicus FF-454</name>
    <dbReference type="NCBI Taxonomy" id="1185651"/>
    <lineage>
        <taxon>Bacteria</taxon>
        <taxon>Pseudomonadati</taxon>
        <taxon>Pseudomonadota</taxon>
        <taxon>Gammaproteobacteria</taxon>
        <taxon>Vibrionales</taxon>
        <taxon>Vibrionaceae</taxon>
        <taxon>Enterovibrio</taxon>
    </lineage>
</organism>
<gene>
    <name evidence="20" type="primary">murB</name>
    <name evidence="22" type="ORF">A1OK_18950</name>
</gene>
<dbReference type="UniPathway" id="UPA00219"/>
<keyword evidence="10 20" id="KW-0285">Flavoprotein</keyword>
<comment type="function">
    <text evidence="2 20">Cell wall formation.</text>
</comment>
<evidence type="ECO:0000256" key="9">
    <source>
        <dbReference type="ARBA" id="ARBA00022618"/>
    </source>
</evidence>
<dbReference type="InterPro" id="IPR006094">
    <property type="entry name" value="Oxid_FAD_bind_N"/>
</dbReference>
<dbReference type="InterPro" id="IPR036635">
    <property type="entry name" value="MurB_C_sf"/>
</dbReference>
<evidence type="ECO:0000256" key="14">
    <source>
        <dbReference type="ARBA" id="ARBA00022984"/>
    </source>
</evidence>
<dbReference type="GO" id="GO:0071555">
    <property type="term" value="P:cell wall organization"/>
    <property type="evidence" value="ECO:0007669"/>
    <property type="project" value="UniProtKB-KW"/>
</dbReference>
<dbReference type="NCBIfam" id="TIGR00179">
    <property type="entry name" value="murB"/>
    <property type="match status" value="1"/>
</dbReference>
<comment type="caution">
    <text evidence="22">The sequence shown here is derived from an EMBL/GenBank/DDBJ whole genome shotgun (WGS) entry which is preliminary data.</text>
</comment>
<evidence type="ECO:0000256" key="13">
    <source>
        <dbReference type="ARBA" id="ARBA00022960"/>
    </source>
</evidence>
<comment type="catalytic activity">
    <reaction evidence="19 20">
        <text>UDP-N-acetyl-alpha-D-muramate + NADP(+) = UDP-N-acetyl-3-O-(1-carboxyvinyl)-alpha-D-glucosamine + NADPH + H(+)</text>
        <dbReference type="Rhea" id="RHEA:12248"/>
        <dbReference type="ChEBI" id="CHEBI:15378"/>
        <dbReference type="ChEBI" id="CHEBI:57783"/>
        <dbReference type="ChEBI" id="CHEBI:58349"/>
        <dbReference type="ChEBI" id="CHEBI:68483"/>
        <dbReference type="ChEBI" id="CHEBI:70757"/>
        <dbReference type="EC" id="1.3.1.98"/>
    </reaction>
</comment>
<keyword evidence="17 20" id="KW-0961">Cell wall biogenesis/degradation</keyword>
<dbReference type="Gene3D" id="3.30.465.10">
    <property type="match status" value="1"/>
</dbReference>
<evidence type="ECO:0000256" key="4">
    <source>
        <dbReference type="ARBA" id="ARBA00004752"/>
    </source>
</evidence>